<reference evidence="1" key="1">
    <citation type="submission" date="2015-12" db="EMBL/GenBank/DDBJ databases">
        <title>Update maize B73 reference genome by single molecule sequencing technologies.</title>
        <authorList>
            <consortium name="Maize Genome Sequencing Project"/>
            <person name="Ware D."/>
        </authorList>
    </citation>
    <scope>NUCLEOTIDE SEQUENCE [LARGE SCALE GENOMIC DNA]</scope>
    <source>
        <tissue evidence="1">Seedling</tissue>
    </source>
</reference>
<sequence>MFLLLLERPVKKPVKDYMSARENNRHVMLFLHESEKPVKSTTVVEQVDEYVDTRDEMPAATYQSMEIEKDAEAKICASNGQHVAAKQARQDSDSYSVAIAVSNGQPFQTKSKAQRAPSMLMLLASSMEAI</sequence>
<protein>
    <submittedName>
        <fullName evidence="1">Uncharacterized protein</fullName>
    </submittedName>
</protein>
<accession>A0A1D6K652</accession>
<name>A0A1D6K652_MAIZE</name>
<dbReference type="EMBL" id="CM007647">
    <property type="protein sequence ID" value="ONL99050.1"/>
    <property type="molecule type" value="Genomic_DNA"/>
</dbReference>
<dbReference type="AlphaFoldDB" id="A0A1D6K652"/>
<gene>
    <name evidence="1" type="ORF">ZEAMMB73_Zm00001d029593</name>
</gene>
<proteinExistence type="predicted"/>
<organism evidence="1">
    <name type="scientific">Zea mays</name>
    <name type="common">Maize</name>
    <dbReference type="NCBI Taxonomy" id="4577"/>
    <lineage>
        <taxon>Eukaryota</taxon>
        <taxon>Viridiplantae</taxon>
        <taxon>Streptophyta</taxon>
        <taxon>Embryophyta</taxon>
        <taxon>Tracheophyta</taxon>
        <taxon>Spermatophyta</taxon>
        <taxon>Magnoliopsida</taxon>
        <taxon>Liliopsida</taxon>
        <taxon>Poales</taxon>
        <taxon>Poaceae</taxon>
        <taxon>PACMAD clade</taxon>
        <taxon>Panicoideae</taxon>
        <taxon>Andropogonodae</taxon>
        <taxon>Andropogoneae</taxon>
        <taxon>Tripsacinae</taxon>
        <taxon>Zea</taxon>
    </lineage>
</organism>
<evidence type="ECO:0000313" key="1">
    <source>
        <dbReference type="EMBL" id="ONL99050.1"/>
    </source>
</evidence>